<dbReference type="HOGENOM" id="CLU_1427333_0_0_7"/>
<gene>
    <name evidence="1" type="ordered locus">Sulba_2112</name>
</gene>
<organism evidence="1 2">
    <name type="scientific">Sulfurospirillum barnesii (strain ATCC 700032 / DSM 10660 / SES-3)</name>
    <dbReference type="NCBI Taxonomy" id="760154"/>
    <lineage>
        <taxon>Bacteria</taxon>
        <taxon>Pseudomonadati</taxon>
        <taxon>Campylobacterota</taxon>
        <taxon>Epsilonproteobacteria</taxon>
        <taxon>Campylobacterales</taxon>
        <taxon>Sulfurospirillaceae</taxon>
        <taxon>Sulfurospirillum</taxon>
    </lineage>
</organism>
<dbReference type="Proteomes" id="UP000006176">
    <property type="component" value="Chromosome"/>
</dbReference>
<accession>I3XZL6</accession>
<name>I3XZL6_SULBS</name>
<sequence>MKTCFRINEFCKEVIRYVGSGYSSIKFVEVPHNKEHKLNEIKAKIETIYGTNLTRGKRQWNRIKGRANFAAVSYKNIICIFKTPGSENLTKNDFVNALGLEMKFSSFLTLVLIKDERSKLTFKLGRDTFRWFKGEYQLSFKNGNGKNFHTLQKMWKGLPAFKGIGQQRKLLNVYLKELNKTYKKKWDIKF</sequence>
<dbReference type="AlphaFoldDB" id="I3XZL6"/>
<protein>
    <submittedName>
        <fullName evidence="1">Uncharacterized protein</fullName>
    </submittedName>
</protein>
<dbReference type="PATRIC" id="fig|760154.4.peg.2108"/>
<evidence type="ECO:0000313" key="1">
    <source>
        <dbReference type="EMBL" id="AFL69390.1"/>
    </source>
</evidence>
<keyword evidence="2" id="KW-1185">Reference proteome</keyword>
<reference evidence="1 2" key="1">
    <citation type="submission" date="2012-06" db="EMBL/GenBank/DDBJ databases">
        <title>Complete sequence of Sulfurospirillum barnesii SES-3.</title>
        <authorList>
            <consortium name="US DOE Joint Genome Institute"/>
            <person name="Lucas S."/>
            <person name="Han J."/>
            <person name="Lapidus A."/>
            <person name="Cheng J.-F."/>
            <person name="Goodwin L."/>
            <person name="Pitluck S."/>
            <person name="Peters L."/>
            <person name="Ovchinnikova G."/>
            <person name="Lu M."/>
            <person name="Detter J.C."/>
            <person name="Han C."/>
            <person name="Tapia R."/>
            <person name="Land M."/>
            <person name="Hauser L."/>
            <person name="Kyrpides N."/>
            <person name="Ivanova N."/>
            <person name="Pagani I."/>
            <person name="Stolz J."/>
            <person name="Arkin A."/>
            <person name="Dehal P."/>
            <person name="Oremland R."/>
            <person name="Saltikov C."/>
            <person name="Basu P."/>
            <person name="Hollibaugh J."/>
            <person name="Newman D."/>
            <person name="Stolyar S."/>
            <person name="Hazen T."/>
            <person name="Woyke T."/>
        </authorList>
    </citation>
    <scope>NUCLEOTIDE SEQUENCE [LARGE SCALE GENOMIC DNA]</scope>
    <source>
        <strain evidence="2">ATCC 700032 / DSM 10660 / SES-3</strain>
    </source>
</reference>
<proteinExistence type="predicted"/>
<dbReference type="KEGG" id="sba:Sulba_2112"/>
<dbReference type="EMBL" id="CP003333">
    <property type="protein sequence ID" value="AFL69390.1"/>
    <property type="molecule type" value="Genomic_DNA"/>
</dbReference>
<evidence type="ECO:0000313" key="2">
    <source>
        <dbReference type="Proteomes" id="UP000006176"/>
    </source>
</evidence>